<gene>
    <name evidence="1" type="primary">orf04027</name>
    <name evidence="1" type="ORF">Q903MT_gene4004</name>
</gene>
<organism evidence="1">
    <name type="scientific">Picea sitchensis</name>
    <name type="common">Sitka spruce</name>
    <name type="synonym">Pinus sitchensis</name>
    <dbReference type="NCBI Taxonomy" id="3332"/>
    <lineage>
        <taxon>Eukaryota</taxon>
        <taxon>Viridiplantae</taxon>
        <taxon>Streptophyta</taxon>
        <taxon>Embryophyta</taxon>
        <taxon>Tracheophyta</taxon>
        <taxon>Spermatophyta</taxon>
        <taxon>Pinopsida</taxon>
        <taxon>Pinidae</taxon>
        <taxon>Conifers I</taxon>
        <taxon>Pinales</taxon>
        <taxon>Pinaceae</taxon>
        <taxon>Picea</taxon>
    </lineage>
</organism>
<reference evidence="1" key="1">
    <citation type="submission" date="2019-03" db="EMBL/GenBank/DDBJ databases">
        <title>Largest Complete Mitochondrial Genome of a Gymnosperm, Sitka Spruce (Picea sitchensis), Indicates Complex Physical Structure.</title>
        <authorList>
            <person name="Jackman S.D."/>
            <person name="Coombe L."/>
            <person name="Warren R."/>
            <person name="Kirk H."/>
            <person name="Trinh E."/>
            <person name="McLeod T."/>
            <person name="Pleasance S."/>
            <person name="Pandoh P."/>
            <person name="Zhao Y."/>
            <person name="Coope R."/>
            <person name="Bousquet J."/>
            <person name="Bohlmann J.C."/>
            <person name="Jones S.J.M."/>
            <person name="Birol I."/>
        </authorList>
    </citation>
    <scope>NUCLEOTIDE SEQUENCE</scope>
    <source>
        <strain evidence="1">Q903</strain>
    </source>
</reference>
<proteinExistence type="predicted"/>
<sequence length="37" mass="4509">MQSLPAILLLAGFTMNRTREMMFPMFPTEWTWQKFTR</sequence>
<name>A0A6B9XV19_PICSI</name>
<accession>A0A6B9XV19</accession>
<keyword evidence="1" id="KW-0496">Mitochondrion</keyword>
<evidence type="ECO:0000313" key="1">
    <source>
        <dbReference type="EMBL" id="QHR89982.1"/>
    </source>
</evidence>
<geneLocation type="mitochondrion" evidence="1"/>
<dbReference type="EMBL" id="MK697699">
    <property type="protein sequence ID" value="QHR89982.1"/>
    <property type="molecule type" value="Genomic_DNA"/>
</dbReference>
<protein>
    <submittedName>
        <fullName evidence="1">Uncharacterized protein</fullName>
    </submittedName>
</protein>
<dbReference type="AlphaFoldDB" id="A0A6B9XV19"/>